<accession>A0A8S4RXT5</accession>
<dbReference type="Proteomes" id="UP000838756">
    <property type="component" value="Unassembled WGS sequence"/>
</dbReference>
<dbReference type="EMBL" id="CAKXAJ010025666">
    <property type="protein sequence ID" value="CAH2242572.1"/>
    <property type="molecule type" value="Genomic_DNA"/>
</dbReference>
<dbReference type="AlphaFoldDB" id="A0A8S4RXT5"/>
<gene>
    <name evidence="1" type="primary">jg14632</name>
    <name evidence="1" type="ORF">PAEG_LOCUS18842</name>
</gene>
<protein>
    <submittedName>
        <fullName evidence="1">Jg14632 protein</fullName>
    </submittedName>
</protein>
<keyword evidence="2" id="KW-1185">Reference proteome</keyword>
<proteinExistence type="predicted"/>
<comment type="caution">
    <text evidence="1">The sequence shown here is derived from an EMBL/GenBank/DDBJ whole genome shotgun (WGS) entry which is preliminary data.</text>
</comment>
<organism evidence="1 2">
    <name type="scientific">Pararge aegeria aegeria</name>
    <dbReference type="NCBI Taxonomy" id="348720"/>
    <lineage>
        <taxon>Eukaryota</taxon>
        <taxon>Metazoa</taxon>
        <taxon>Ecdysozoa</taxon>
        <taxon>Arthropoda</taxon>
        <taxon>Hexapoda</taxon>
        <taxon>Insecta</taxon>
        <taxon>Pterygota</taxon>
        <taxon>Neoptera</taxon>
        <taxon>Endopterygota</taxon>
        <taxon>Lepidoptera</taxon>
        <taxon>Glossata</taxon>
        <taxon>Ditrysia</taxon>
        <taxon>Papilionoidea</taxon>
        <taxon>Nymphalidae</taxon>
        <taxon>Satyrinae</taxon>
        <taxon>Satyrini</taxon>
        <taxon>Parargina</taxon>
        <taxon>Pararge</taxon>
    </lineage>
</organism>
<evidence type="ECO:0000313" key="2">
    <source>
        <dbReference type="Proteomes" id="UP000838756"/>
    </source>
</evidence>
<reference evidence="1" key="1">
    <citation type="submission" date="2022-03" db="EMBL/GenBank/DDBJ databases">
        <authorList>
            <person name="Lindestad O."/>
        </authorList>
    </citation>
    <scope>NUCLEOTIDE SEQUENCE</scope>
</reference>
<sequence>MDFRGGAPRAEAGRAVGEALDGVVGVAEVAGEGLRARRRVRAASRLHATTHEKRNCILLVCTKRCASRQDLKIGTTGGNKEFNIQFNITIQFIGNTMGAVSR</sequence>
<evidence type="ECO:0000313" key="1">
    <source>
        <dbReference type="EMBL" id="CAH2242572.1"/>
    </source>
</evidence>
<name>A0A8S4RXT5_9NEOP</name>